<comment type="caution">
    <text evidence="3">The sequence shown here is derived from an EMBL/GenBank/DDBJ whole genome shotgun (WGS) entry which is preliminary data.</text>
</comment>
<dbReference type="EMBL" id="CAJVAS010000006">
    <property type="protein sequence ID" value="CAG7615718.1"/>
    <property type="molecule type" value="Genomic_DNA"/>
</dbReference>
<dbReference type="Pfam" id="PF13181">
    <property type="entry name" value="TPR_8"/>
    <property type="match status" value="1"/>
</dbReference>
<dbReference type="InterPro" id="IPR001173">
    <property type="entry name" value="Glyco_trans_2-like"/>
</dbReference>
<dbReference type="Pfam" id="PF00535">
    <property type="entry name" value="Glycos_transf_2"/>
    <property type="match status" value="1"/>
</dbReference>
<feature type="repeat" description="TPR" evidence="1">
    <location>
        <begin position="190"/>
        <end position="223"/>
    </location>
</feature>
<dbReference type="RefSeq" id="WP_218091615.1">
    <property type="nucleotide sequence ID" value="NZ_CAJVAS010000006.1"/>
</dbReference>
<sequence>MITISLCMIVKNEEEVLARCLDSAKDIVDEINIVDTGSTDRTVEIAQQYTDRIFHFPWTGSFSEARNHAFTYATKQYTLYLDADDVILEEDRQKFMELKKTMNPSVDSVSMFYNAGMDEFGNVTLRYRRNRLVKTSRNFQWCGEVHNYLDVSGYIINSDVAITHKKTRHKVGRNLSIYETKIARGDTFSPRDYFYYGNELRENGHYEKAIESYEKNLQLNEGWVEDKIYACINMADCYRFLGNMKQELAALCQSFDYSKPRAEVASRLGYYFYRKRDYSTAIFWYELATQLPADTNQWSFSYPAYWTWYPHLHLCVCYYRLGQYEKAYAHNEEARIYRPNDHSILHNKKLLEEKLGIPVAQGQPQQEGE</sequence>
<keyword evidence="4" id="KW-1185">Reference proteome</keyword>
<dbReference type="SMART" id="SM00028">
    <property type="entry name" value="TPR"/>
    <property type="match status" value="4"/>
</dbReference>
<protein>
    <recommendedName>
        <fullName evidence="2">Glycosyltransferase 2-like domain-containing protein</fullName>
    </recommendedName>
</protein>
<evidence type="ECO:0000313" key="3">
    <source>
        <dbReference type="EMBL" id="CAG7615718.1"/>
    </source>
</evidence>
<dbReference type="AlphaFoldDB" id="A0A916K0L9"/>
<name>A0A916K0L9_9BACL</name>
<keyword evidence="1" id="KW-0802">TPR repeat</keyword>
<reference evidence="3" key="1">
    <citation type="submission" date="2021-06" db="EMBL/GenBank/DDBJ databases">
        <authorList>
            <person name="Criscuolo A."/>
        </authorList>
    </citation>
    <scope>NUCLEOTIDE SEQUENCE</scope>
    <source>
        <strain evidence="3">CIP111600</strain>
    </source>
</reference>
<dbReference type="InterPro" id="IPR019734">
    <property type="entry name" value="TPR_rpt"/>
</dbReference>
<accession>A0A916K0L9</accession>
<evidence type="ECO:0000313" key="4">
    <source>
        <dbReference type="Proteomes" id="UP000693672"/>
    </source>
</evidence>
<organism evidence="3 4">
    <name type="scientific">Paenibacillus solanacearum</name>
    <dbReference type="NCBI Taxonomy" id="2048548"/>
    <lineage>
        <taxon>Bacteria</taxon>
        <taxon>Bacillati</taxon>
        <taxon>Bacillota</taxon>
        <taxon>Bacilli</taxon>
        <taxon>Bacillales</taxon>
        <taxon>Paenibacillaceae</taxon>
        <taxon>Paenibacillus</taxon>
    </lineage>
</organism>
<evidence type="ECO:0000259" key="2">
    <source>
        <dbReference type="Pfam" id="PF00535"/>
    </source>
</evidence>
<feature type="domain" description="Glycosyltransferase 2-like" evidence="2">
    <location>
        <begin position="5"/>
        <end position="147"/>
    </location>
</feature>
<proteinExistence type="predicted"/>
<dbReference type="Proteomes" id="UP000693672">
    <property type="component" value="Unassembled WGS sequence"/>
</dbReference>
<dbReference type="PANTHER" id="PTHR43630:SF2">
    <property type="entry name" value="GLYCOSYLTRANSFERASE"/>
    <property type="match status" value="1"/>
</dbReference>
<dbReference type="PANTHER" id="PTHR43630">
    <property type="entry name" value="POLY-BETA-1,6-N-ACETYL-D-GLUCOSAMINE SYNTHASE"/>
    <property type="match status" value="1"/>
</dbReference>
<gene>
    <name evidence="3" type="ORF">PAESOLCIP111_01817</name>
</gene>
<dbReference type="CDD" id="cd02511">
    <property type="entry name" value="Beta4Glucosyltransferase"/>
    <property type="match status" value="1"/>
</dbReference>
<dbReference type="PROSITE" id="PS50005">
    <property type="entry name" value="TPR"/>
    <property type="match status" value="1"/>
</dbReference>
<evidence type="ECO:0000256" key="1">
    <source>
        <dbReference type="PROSITE-ProRule" id="PRU00339"/>
    </source>
</evidence>